<organism evidence="3 4">
    <name type="scientific">Symbiobacterium terraclitae</name>
    <dbReference type="NCBI Taxonomy" id="557451"/>
    <lineage>
        <taxon>Bacteria</taxon>
        <taxon>Bacillati</taxon>
        <taxon>Bacillota</taxon>
        <taxon>Clostridia</taxon>
        <taxon>Eubacteriales</taxon>
        <taxon>Symbiobacteriaceae</taxon>
        <taxon>Symbiobacterium</taxon>
    </lineage>
</organism>
<reference evidence="3 4" key="1">
    <citation type="submission" date="2021-03" db="EMBL/GenBank/DDBJ databases">
        <title>Genomic Encyclopedia of Type Strains, Phase IV (KMG-IV): sequencing the most valuable type-strain genomes for metagenomic binning, comparative biology and taxonomic classification.</title>
        <authorList>
            <person name="Goeker M."/>
        </authorList>
    </citation>
    <scope>NUCLEOTIDE SEQUENCE [LARGE SCALE GENOMIC DNA]</scope>
    <source>
        <strain evidence="3 4">DSM 27138</strain>
    </source>
</reference>
<keyword evidence="2" id="KW-0732">Signal</keyword>
<evidence type="ECO:0000313" key="4">
    <source>
        <dbReference type="Proteomes" id="UP001519289"/>
    </source>
</evidence>
<dbReference type="RefSeq" id="WP_209466838.1">
    <property type="nucleotide sequence ID" value="NZ_JAGGLG010000016.1"/>
</dbReference>
<feature type="coiled-coil region" evidence="1">
    <location>
        <begin position="41"/>
        <end position="89"/>
    </location>
</feature>
<protein>
    <submittedName>
        <fullName evidence="3">Nucleic acid-binding Zn-ribbon protein</fullName>
    </submittedName>
</protein>
<dbReference type="Proteomes" id="UP001519289">
    <property type="component" value="Unassembled WGS sequence"/>
</dbReference>
<keyword evidence="4" id="KW-1185">Reference proteome</keyword>
<evidence type="ECO:0000313" key="3">
    <source>
        <dbReference type="EMBL" id="MBP2018715.1"/>
    </source>
</evidence>
<accession>A0ABS4JT62</accession>
<keyword evidence="1" id="KW-0175">Coiled coil</keyword>
<evidence type="ECO:0000256" key="1">
    <source>
        <dbReference type="SAM" id="Coils"/>
    </source>
</evidence>
<name>A0ABS4JT62_9FIRM</name>
<feature type="signal peptide" evidence="2">
    <location>
        <begin position="1"/>
        <end position="29"/>
    </location>
</feature>
<feature type="coiled-coil region" evidence="1">
    <location>
        <begin position="139"/>
        <end position="205"/>
    </location>
</feature>
<evidence type="ECO:0000256" key="2">
    <source>
        <dbReference type="SAM" id="SignalP"/>
    </source>
</evidence>
<sequence>MRWLRTVGVCCIVAVLAASLRLGAPAARAAEPDREAVLQELFLLNRRLEEARTALADLEVQLGEAAAREEQARTELDRLQADLARLKEQYGRRLQYYREQGNRGFWILLFSAKSLPDLLWRLDALEQVMAYDARRARELMTTQARVSEEALRLAELQAEAERLRETQLARVAELEAAIAEREAILAGLGEQRAAVEEELAAVEADWQASAMPVLEALGLALQGIGTGGLEPDDVRFSLFPPSAVVTVTADSLNEVLTGYPELAGLHVELDDDDDLFLLSGVFDEVPLEIAGGFAVLPDGKLRFEPSLMQVREFPVPLGAVAQMVADGYLDIDVSPMVQPLRLTGIDVVDGALIIRAGLR</sequence>
<feature type="chain" id="PRO_5047447854" evidence="2">
    <location>
        <begin position="30"/>
        <end position="359"/>
    </location>
</feature>
<dbReference type="Gene3D" id="6.10.250.3150">
    <property type="match status" value="1"/>
</dbReference>
<proteinExistence type="predicted"/>
<comment type="caution">
    <text evidence="3">The sequence shown here is derived from an EMBL/GenBank/DDBJ whole genome shotgun (WGS) entry which is preliminary data.</text>
</comment>
<gene>
    <name evidence="3" type="ORF">J2Z79_002130</name>
</gene>
<dbReference type="EMBL" id="JAGGLG010000016">
    <property type="protein sequence ID" value="MBP2018715.1"/>
    <property type="molecule type" value="Genomic_DNA"/>
</dbReference>